<protein>
    <submittedName>
        <fullName evidence="2">Uncharacterized protein</fullName>
    </submittedName>
</protein>
<evidence type="ECO:0000313" key="3">
    <source>
        <dbReference type="Proteomes" id="UP001159405"/>
    </source>
</evidence>
<accession>A0ABN8Q7L3</accession>
<reference evidence="2 3" key="1">
    <citation type="submission" date="2022-05" db="EMBL/GenBank/DDBJ databases">
        <authorList>
            <consortium name="Genoscope - CEA"/>
            <person name="William W."/>
        </authorList>
    </citation>
    <scope>NUCLEOTIDE SEQUENCE [LARGE SCALE GENOMIC DNA]</scope>
</reference>
<dbReference type="Proteomes" id="UP001159405">
    <property type="component" value="Unassembled WGS sequence"/>
</dbReference>
<organism evidence="2 3">
    <name type="scientific">Porites lobata</name>
    <dbReference type="NCBI Taxonomy" id="104759"/>
    <lineage>
        <taxon>Eukaryota</taxon>
        <taxon>Metazoa</taxon>
        <taxon>Cnidaria</taxon>
        <taxon>Anthozoa</taxon>
        <taxon>Hexacorallia</taxon>
        <taxon>Scleractinia</taxon>
        <taxon>Fungiina</taxon>
        <taxon>Poritidae</taxon>
        <taxon>Porites</taxon>
    </lineage>
</organism>
<evidence type="ECO:0000313" key="2">
    <source>
        <dbReference type="EMBL" id="CAH3158787.1"/>
    </source>
</evidence>
<sequence>METRKQQMKELSSTKLSDIKRSSPEGKLATKELSLNSTGTEAPTMIEELKIGEHWVGNVATIKDGTVKLGLP</sequence>
<feature type="region of interest" description="Disordered" evidence="1">
    <location>
        <begin position="1"/>
        <end position="36"/>
    </location>
</feature>
<gene>
    <name evidence="2" type="ORF">PLOB_00003323</name>
</gene>
<name>A0ABN8Q7L3_9CNID</name>
<keyword evidence="3" id="KW-1185">Reference proteome</keyword>
<feature type="compositionally biased region" description="Basic and acidic residues" evidence="1">
    <location>
        <begin position="17"/>
        <end position="30"/>
    </location>
</feature>
<comment type="caution">
    <text evidence="2">The sequence shown here is derived from an EMBL/GenBank/DDBJ whole genome shotgun (WGS) entry which is preliminary data.</text>
</comment>
<evidence type="ECO:0000256" key="1">
    <source>
        <dbReference type="SAM" id="MobiDB-lite"/>
    </source>
</evidence>
<dbReference type="EMBL" id="CALNXK010000112">
    <property type="protein sequence ID" value="CAH3158787.1"/>
    <property type="molecule type" value="Genomic_DNA"/>
</dbReference>
<proteinExistence type="predicted"/>